<evidence type="ECO:0000259" key="6">
    <source>
        <dbReference type="PROSITE" id="PS50835"/>
    </source>
</evidence>
<dbReference type="InterPro" id="IPR036179">
    <property type="entry name" value="Ig-like_dom_sf"/>
</dbReference>
<dbReference type="Pfam" id="PF07679">
    <property type="entry name" value="I-set"/>
    <property type="match status" value="1"/>
</dbReference>
<dbReference type="PANTHER" id="PTHR11640">
    <property type="entry name" value="NEPHRIN"/>
    <property type="match status" value="1"/>
</dbReference>
<organism evidence="7 8">
    <name type="scientific">Acropora cervicornis</name>
    <name type="common">Staghorn coral</name>
    <dbReference type="NCBI Taxonomy" id="6130"/>
    <lineage>
        <taxon>Eukaryota</taxon>
        <taxon>Metazoa</taxon>
        <taxon>Cnidaria</taxon>
        <taxon>Anthozoa</taxon>
        <taxon>Hexacorallia</taxon>
        <taxon>Scleractinia</taxon>
        <taxon>Astrocoeniina</taxon>
        <taxon>Acroporidae</taxon>
        <taxon>Acropora</taxon>
    </lineage>
</organism>
<dbReference type="AlphaFoldDB" id="A0AAD9UU03"/>
<evidence type="ECO:0000313" key="8">
    <source>
        <dbReference type="Proteomes" id="UP001249851"/>
    </source>
</evidence>
<reference evidence="7" key="1">
    <citation type="journal article" date="2023" name="G3 (Bethesda)">
        <title>Whole genome assembly and annotation of the endangered Caribbean coral Acropora cervicornis.</title>
        <authorList>
            <person name="Selwyn J.D."/>
            <person name="Vollmer S.V."/>
        </authorList>
    </citation>
    <scope>NUCLEOTIDE SEQUENCE</scope>
    <source>
        <strain evidence="7">K2</strain>
    </source>
</reference>
<protein>
    <submittedName>
        <fullName evidence="7">Basement membrane-specific heparan sulfate proteoglycan core protein</fullName>
    </submittedName>
</protein>
<dbReference type="Proteomes" id="UP001249851">
    <property type="component" value="Unassembled WGS sequence"/>
</dbReference>
<evidence type="ECO:0000256" key="1">
    <source>
        <dbReference type="ARBA" id="ARBA00004479"/>
    </source>
</evidence>
<feature type="domain" description="Ig-like" evidence="6">
    <location>
        <begin position="72"/>
        <end position="184"/>
    </location>
</feature>
<keyword evidence="3" id="KW-1015">Disulfide bond</keyword>
<keyword evidence="8" id="KW-1185">Reference proteome</keyword>
<feature type="non-terminal residue" evidence="7">
    <location>
        <position position="398"/>
    </location>
</feature>
<name>A0AAD9UU03_ACRCE</name>
<sequence length="398" mass="43829">GNQLTWNEPLPVLTVQESDSHQEVHRNYTRLIEDTINASLSWHFSLSSGLTLIGVNLKLKTVTIAFVSNQKPEVSAFYKDKYAINGIPNQRITLVIFNVTTEQNATFACEVVASGNGVSTWRSEVQVEVVADGKPRPKITWTRVSDNTAVTMPLAIIRGKNKESYRCTANNGVGKPLSKDVNINILCEETSTQVIVLIKQEEQLQVTLAKKFFVGRGETASLICQVEGNPKPTISWSSCDLPNVPCDKRYWNVSNVRTARANFNCTATNALGVDSASTVVCKWTLFCAWTVQCPRKVFANIQSYSGAELIVARCGSLIFDVVLKFSIKVAEDDTISRIQNSIVDGQLGGLNVNTSYIIGIPPIFETRVSTKSVQTITTVPTRTTPKSDGLFQFLIDVL</sequence>
<proteinExistence type="predicted"/>
<dbReference type="InterPro" id="IPR013783">
    <property type="entry name" value="Ig-like_fold"/>
</dbReference>
<dbReference type="EMBL" id="JARQWQ010000119">
    <property type="protein sequence ID" value="KAK2549873.1"/>
    <property type="molecule type" value="Genomic_DNA"/>
</dbReference>
<evidence type="ECO:0000256" key="5">
    <source>
        <dbReference type="ARBA" id="ARBA00023319"/>
    </source>
</evidence>
<evidence type="ECO:0000256" key="4">
    <source>
        <dbReference type="ARBA" id="ARBA00023180"/>
    </source>
</evidence>
<dbReference type="GO" id="GO:0050839">
    <property type="term" value="F:cell adhesion molecule binding"/>
    <property type="evidence" value="ECO:0007669"/>
    <property type="project" value="TreeGrafter"/>
</dbReference>
<evidence type="ECO:0000256" key="3">
    <source>
        <dbReference type="ARBA" id="ARBA00023157"/>
    </source>
</evidence>
<keyword evidence="2" id="KW-0472">Membrane</keyword>
<dbReference type="SUPFAM" id="SSF48726">
    <property type="entry name" value="Immunoglobulin"/>
    <property type="match status" value="2"/>
</dbReference>
<comment type="subcellular location">
    <subcellularLocation>
        <location evidence="1">Membrane</location>
        <topology evidence="1">Single-pass type I membrane protein</topology>
    </subcellularLocation>
</comment>
<dbReference type="GO" id="GO:0098609">
    <property type="term" value="P:cell-cell adhesion"/>
    <property type="evidence" value="ECO:0007669"/>
    <property type="project" value="TreeGrafter"/>
</dbReference>
<dbReference type="InterPro" id="IPR013098">
    <property type="entry name" value="Ig_I-set"/>
</dbReference>
<dbReference type="InterPro" id="IPR051275">
    <property type="entry name" value="Cell_adhesion_signaling"/>
</dbReference>
<dbReference type="SMART" id="SM00408">
    <property type="entry name" value="IGc2"/>
    <property type="match status" value="1"/>
</dbReference>
<dbReference type="InterPro" id="IPR003598">
    <property type="entry name" value="Ig_sub2"/>
</dbReference>
<evidence type="ECO:0000313" key="7">
    <source>
        <dbReference type="EMBL" id="KAK2549873.1"/>
    </source>
</evidence>
<keyword evidence="5" id="KW-0393">Immunoglobulin domain</keyword>
<dbReference type="PROSITE" id="PS50835">
    <property type="entry name" value="IG_LIKE"/>
    <property type="match status" value="2"/>
</dbReference>
<accession>A0AAD9UU03</accession>
<dbReference type="PANTHER" id="PTHR11640:SF31">
    <property type="entry name" value="IRREGULAR CHIASM C-ROUGHEST PROTEIN-RELATED"/>
    <property type="match status" value="1"/>
</dbReference>
<dbReference type="GO" id="GO:0005886">
    <property type="term" value="C:plasma membrane"/>
    <property type="evidence" value="ECO:0007669"/>
    <property type="project" value="TreeGrafter"/>
</dbReference>
<keyword evidence="4" id="KW-0325">Glycoprotein</keyword>
<feature type="domain" description="Ig-like" evidence="6">
    <location>
        <begin position="202"/>
        <end position="281"/>
    </location>
</feature>
<comment type="caution">
    <text evidence="7">The sequence shown here is derived from an EMBL/GenBank/DDBJ whole genome shotgun (WGS) entry which is preliminary data.</text>
</comment>
<dbReference type="GO" id="GO:0005911">
    <property type="term" value="C:cell-cell junction"/>
    <property type="evidence" value="ECO:0007669"/>
    <property type="project" value="TreeGrafter"/>
</dbReference>
<reference evidence="7" key="2">
    <citation type="journal article" date="2023" name="Science">
        <title>Genomic signatures of disease resistance in endangered staghorn corals.</title>
        <authorList>
            <person name="Vollmer S.V."/>
            <person name="Selwyn J.D."/>
            <person name="Despard B.A."/>
            <person name="Roesel C.L."/>
        </authorList>
    </citation>
    <scope>NUCLEOTIDE SEQUENCE</scope>
    <source>
        <strain evidence="7">K2</strain>
    </source>
</reference>
<dbReference type="InterPro" id="IPR007110">
    <property type="entry name" value="Ig-like_dom"/>
</dbReference>
<evidence type="ECO:0000256" key="2">
    <source>
        <dbReference type="ARBA" id="ARBA00023136"/>
    </source>
</evidence>
<gene>
    <name evidence="7" type="ORF">P5673_029580</name>
</gene>
<dbReference type="Gene3D" id="2.60.40.10">
    <property type="entry name" value="Immunoglobulins"/>
    <property type="match status" value="2"/>
</dbReference>